<sequence>MIPKIIHYCWFGEQEKSNLIKECIASWKKYLKGYEFIEWTEVNSPLDIDYARQAYEAQSWAFVSDYVRCHALYNYGGIYLDTDMLLLKPFPLYNNISFFSGLETAEYVSFGAVGVMKGHPVIERLLNYYHSQSFILGQKVTIPVLLTKYLIEEECIDEQLRTLKNDILIYSQEVFYAFPSHESHEVERYKSYITTNSIAVHLWNGSWVDEFKTLREGQLWKGFKQFCKRHYQQGWQSLQYYRDTFWLLRQGLYKKIKGES</sequence>
<dbReference type="InterPro" id="IPR029044">
    <property type="entry name" value="Nucleotide-diphossugar_trans"/>
</dbReference>
<dbReference type="Gene3D" id="3.90.550.20">
    <property type="match status" value="1"/>
</dbReference>
<accession>A0ABP9DIU2</accession>
<dbReference type="Proteomes" id="UP001500298">
    <property type="component" value="Unassembled WGS sequence"/>
</dbReference>
<dbReference type="PANTHER" id="PTHR32385">
    <property type="entry name" value="MANNOSYL PHOSPHORYLINOSITOL CERAMIDE SYNTHASE"/>
    <property type="match status" value="1"/>
</dbReference>
<dbReference type="Pfam" id="PF04488">
    <property type="entry name" value="Gly_transf_sug"/>
    <property type="match status" value="1"/>
</dbReference>
<gene>
    <name evidence="2" type="ORF">GCM10023331_35670</name>
</gene>
<keyword evidence="3" id="KW-1185">Reference proteome</keyword>
<evidence type="ECO:0000313" key="3">
    <source>
        <dbReference type="Proteomes" id="UP001500298"/>
    </source>
</evidence>
<evidence type="ECO:0000256" key="1">
    <source>
        <dbReference type="ARBA" id="ARBA00022679"/>
    </source>
</evidence>
<dbReference type="EMBL" id="BAABJX010000057">
    <property type="protein sequence ID" value="GAA4847800.1"/>
    <property type="molecule type" value="Genomic_DNA"/>
</dbReference>
<dbReference type="InterPro" id="IPR007577">
    <property type="entry name" value="GlycoTrfase_DXD_sugar-bd_CS"/>
</dbReference>
<keyword evidence="1" id="KW-0808">Transferase</keyword>
<dbReference type="InterPro" id="IPR051706">
    <property type="entry name" value="Glycosyltransferase_domain"/>
</dbReference>
<proteinExistence type="predicted"/>
<evidence type="ECO:0000313" key="2">
    <source>
        <dbReference type="EMBL" id="GAA4847800.1"/>
    </source>
</evidence>
<dbReference type="SUPFAM" id="SSF53448">
    <property type="entry name" value="Nucleotide-diphospho-sugar transferases"/>
    <property type="match status" value="1"/>
</dbReference>
<comment type="caution">
    <text evidence="2">The sequence shown here is derived from an EMBL/GenBank/DDBJ whole genome shotgun (WGS) entry which is preliminary data.</text>
</comment>
<name>A0ABP9DIU2_9BACT</name>
<reference evidence="3" key="1">
    <citation type="journal article" date="2019" name="Int. J. Syst. Evol. Microbiol.">
        <title>The Global Catalogue of Microorganisms (GCM) 10K type strain sequencing project: providing services to taxonomists for standard genome sequencing and annotation.</title>
        <authorList>
            <consortium name="The Broad Institute Genomics Platform"/>
            <consortium name="The Broad Institute Genome Sequencing Center for Infectious Disease"/>
            <person name="Wu L."/>
            <person name="Ma J."/>
        </authorList>
    </citation>
    <scope>NUCLEOTIDE SEQUENCE [LARGE SCALE GENOMIC DNA]</scope>
    <source>
        <strain evidence="3">JCM 18326</strain>
    </source>
</reference>
<protein>
    <submittedName>
        <fullName evidence="2">Glycosyltransferase</fullName>
    </submittedName>
</protein>
<dbReference type="PANTHER" id="PTHR32385:SF15">
    <property type="entry name" value="INOSITOL PHOSPHOCERAMIDE MANNOSYLTRANSFERASE 1"/>
    <property type="match status" value="1"/>
</dbReference>
<organism evidence="2 3">
    <name type="scientific">Algivirga pacifica</name>
    <dbReference type="NCBI Taxonomy" id="1162670"/>
    <lineage>
        <taxon>Bacteria</taxon>
        <taxon>Pseudomonadati</taxon>
        <taxon>Bacteroidota</taxon>
        <taxon>Cytophagia</taxon>
        <taxon>Cytophagales</taxon>
        <taxon>Flammeovirgaceae</taxon>
        <taxon>Algivirga</taxon>
    </lineage>
</organism>